<dbReference type="InterPro" id="IPR037185">
    <property type="entry name" value="EmrE-like"/>
</dbReference>
<protein>
    <submittedName>
        <fullName evidence="8">EamA family transporter</fullName>
    </submittedName>
</protein>
<keyword evidence="2" id="KW-1003">Cell membrane</keyword>
<feature type="transmembrane region" description="Helical" evidence="6">
    <location>
        <begin position="7"/>
        <end position="25"/>
    </location>
</feature>
<dbReference type="AlphaFoldDB" id="A0A2P5TM25"/>
<feature type="transmembrane region" description="Helical" evidence="6">
    <location>
        <begin position="72"/>
        <end position="92"/>
    </location>
</feature>
<evidence type="ECO:0000256" key="6">
    <source>
        <dbReference type="SAM" id="Phobius"/>
    </source>
</evidence>
<keyword evidence="3 6" id="KW-0812">Transmembrane</keyword>
<dbReference type="Proteomes" id="UP000242231">
    <property type="component" value="Unassembled WGS sequence"/>
</dbReference>
<gene>
    <name evidence="8" type="ORF">UN63_09175</name>
</gene>
<reference evidence="9" key="1">
    <citation type="submission" date="2016-11" db="EMBL/GenBank/DDBJ databases">
        <authorList>
            <person name="Sisinthy S."/>
            <person name="Ara S."/>
            <person name="Gundlapally S.R."/>
        </authorList>
    </citation>
    <scope>NUCLEOTIDE SEQUENCE [LARGE SCALE GENOMIC DNA]</scope>
    <source>
        <strain evidence="9">V1-41</strain>
    </source>
</reference>
<comment type="caution">
    <text evidence="8">The sequence shown here is derived from an EMBL/GenBank/DDBJ whole genome shotgun (WGS) entry which is preliminary data.</text>
</comment>
<evidence type="ECO:0000259" key="7">
    <source>
        <dbReference type="Pfam" id="PF00892"/>
    </source>
</evidence>
<dbReference type="RefSeq" id="WP_104486469.1">
    <property type="nucleotide sequence ID" value="NZ_BMYB01000007.1"/>
</dbReference>
<keyword evidence="9" id="KW-1185">Reference proteome</keyword>
<feature type="transmembrane region" description="Helical" evidence="6">
    <location>
        <begin position="104"/>
        <end position="120"/>
    </location>
</feature>
<keyword evidence="4 6" id="KW-1133">Transmembrane helix</keyword>
<evidence type="ECO:0000313" key="8">
    <source>
        <dbReference type="EMBL" id="PPL16386.1"/>
    </source>
</evidence>
<evidence type="ECO:0000256" key="1">
    <source>
        <dbReference type="ARBA" id="ARBA00004651"/>
    </source>
</evidence>
<dbReference type="PANTHER" id="PTHR32322:SF18">
    <property type="entry name" value="S-ADENOSYLMETHIONINE_S-ADENOSYLHOMOCYSTEINE TRANSPORTER"/>
    <property type="match status" value="1"/>
</dbReference>
<evidence type="ECO:0000256" key="3">
    <source>
        <dbReference type="ARBA" id="ARBA00022692"/>
    </source>
</evidence>
<dbReference type="OrthoDB" id="5729944at2"/>
<feature type="transmembrane region" description="Helical" evidence="6">
    <location>
        <begin position="155"/>
        <end position="174"/>
    </location>
</feature>
<keyword evidence="5 6" id="KW-0472">Membrane</keyword>
<feature type="transmembrane region" description="Helical" evidence="6">
    <location>
        <begin position="183"/>
        <end position="205"/>
    </location>
</feature>
<proteinExistence type="predicted"/>
<evidence type="ECO:0000256" key="2">
    <source>
        <dbReference type="ARBA" id="ARBA00022475"/>
    </source>
</evidence>
<feature type="domain" description="EamA" evidence="7">
    <location>
        <begin position="156"/>
        <end position="286"/>
    </location>
</feature>
<accession>A0A2P5TM25</accession>
<sequence>MKDQKKAYLFGLGAVACWSTVATAFKLSLGYFSPAQLLLVATISSLLLLLGMLAWQGKLTYLARYFHARPGYYLLLGLINPTLYYLVLFQAYDRLPAQQAQTLNYTWAITLTLLAVPFLGQKIRKQDWIAIVLGYLGAMVIATKGDLLSLDFEDPLGVALALFSTLLWAGYWILSARNQDDPLVALTLSFLLALPLVVLATALWSDFELTAWQGWVGAIYVGMFEMGFAFVMWLLAMRYAENTARISNLIFISPFASLLLLRFLVGEEIYPATLVGLSMIVAALLIQQLKVGAKRPHEQGSGTS</sequence>
<feature type="domain" description="EamA" evidence="7">
    <location>
        <begin position="6"/>
        <end position="142"/>
    </location>
</feature>
<dbReference type="SUPFAM" id="SSF103481">
    <property type="entry name" value="Multidrug resistance efflux transporter EmrE"/>
    <property type="match status" value="2"/>
</dbReference>
<dbReference type="Pfam" id="PF00892">
    <property type="entry name" value="EamA"/>
    <property type="match status" value="2"/>
</dbReference>
<dbReference type="EMBL" id="MPZM01000016">
    <property type="protein sequence ID" value="PPL16386.1"/>
    <property type="molecule type" value="Genomic_DNA"/>
</dbReference>
<dbReference type="PROSITE" id="PS51257">
    <property type="entry name" value="PROKAR_LIPOPROTEIN"/>
    <property type="match status" value="1"/>
</dbReference>
<feature type="transmembrane region" description="Helical" evidence="6">
    <location>
        <begin position="269"/>
        <end position="286"/>
    </location>
</feature>
<dbReference type="InterPro" id="IPR000620">
    <property type="entry name" value="EamA_dom"/>
</dbReference>
<dbReference type="PANTHER" id="PTHR32322">
    <property type="entry name" value="INNER MEMBRANE TRANSPORTER"/>
    <property type="match status" value="1"/>
</dbReference>
<feature type="transmembrane region" description="Helical" evidence="6">
    <location>
        <begin position="246"/>
        <end position="263"/>
    </location>
</feature>
<evidence type="ECO:0000313" key="9">
    <source>
        <dbReference type="Proteomes" id="UP000242231"/>
    </source>
</evidence>
<feature type="transmembrane region" description="Helical" evidence="6">
    <location>
        <begin position="211"/>
        <end position="234"/>
    </location>
</feature>
<evidence type="ECO:0000256" key="4">
    <source>
        <dbReference type="ARBA" id="ARBA00022989"/>
    </source>
</evidence>
<evidence type="ECO:0000256" key="5">
    <source>
        <dbReference type="ARBA" id="ARBA00023136"/>
    </source>
</evidence>
<feature type="transmembrane region" description="Helical" evidence="6">
    <location>
        <begin position="31"/>
        <end position="51"/>
    </location>
</feature>
<organism evidence="8 9">
    <name type="scientific">Oceanisphaera arctica</name>
    <dbReference type="NCBI Taxonomy" id="641510"/>
    <lineage>
        <taxon>Bacteria</taxon>
        <taxon>Pseudomonadati</taxon>
        <taxon>Pseudomonadota</taxon>
        <taxon>Gammaproteobacteria</taxon>
        <taxon>Aeromonadales</taxon>
        <taxon>Aeromonadaceae</taxon>
        <taxon>Oceanisphaera</taxon>
    </lineage>
</organism>
<name>A0A2P5TM25_9GAMM</name>
<dbReference type="InterPro" id="IPR050638">
    <property type="entry name" value="AA-Vitamin_Transporters"/>
</dbReference>
<feature type="transmembrane region" description="Helical" evidence="6">
    <location>
        <begin position="127"/>
        <end position="143"/>
    </location>
</feature>
<comment type="subcellular location">
    <subcellularLocation>
        <location evidence="1">Cell membrane</location>
        <topology evidence="1">Multi-pass membrane protein</topology>
    </subcellularLocation>
</comment>
<dbReference type="GO" id="GO:0005886">
    <property type="term" value="C:plasma membrane"/>
    <property type="evidence" value="ECO:0007669"/>
    <property type="project" value="UniProtKB-SubCell"/>
</dbReference>